<dbReference type="SUPFAM" id="SSF82185">
    <property type="entry name" value="Histone H3 K4-specific methyltransferase SET7/9 N-terminal domain"/>
    <property type="match status" value="1"/>
</dbReference>
<dbReference type="PANTHER" id="PTHR43215">
    <property type="entry name" value="RADIAL SPOKE HEAD 1 HOMOLOG"/>
    <property type="match status" value="1"/>
</dbReference>
<dbReference type="AlphaFoldDB" id="C0BXV1"/>
<dbReference type="STRING" id="553973.CLOHYLEM_04638"/>
<dbReference type="EMBL" id="ABYI02000012">
    <property type="protein sequence ID" value="EEG75408.1"/>
    <property type="molecule type" value="Genomic_DNA"/>
</dbReference>
<gene>
    <name evidence="2" type="ORF">CLOHYLEM_04638</name>
</gene>
<name>C0BXV1_9FIRM</name>
<dbReference type="eggNOG" id="COG4642">
    <property type="taxonomic scope" value="Bacteria"/>
</dbReference>
<protein>
    <submittedName>
        <fullName evidence="2">MORN repeat protein</fullName>
    </submittedName>
</protein>
<reference evidence="2" key="2">
    <citation type="submission" date="2013-06" db="EMBL/GenBank/DDBJ databases">
        <title>Draft genome sequence of Clostridium hylemonae (DSM 15053).</title>
        <authorList>
            <person name="Sudarsanam P."/>
            <person name="Ley R."/>
            <person name="Guruge J."/>
            <person name="Turnbaugh P.J."/>
            <person name="Mahowald M."/>
            <person name="Liep D."/>
            <person name="Gordon J."/>
        </authorList>
    </citation>
    <scope>NUCLEOTIDE SEQUENCE</scope>
    <source>
        <strain evidence="2">DSM 15053</strain>
    </source>
</reference>
<dbReference type="InterPro" id="IPR003409">
    <property type="entry name" value="MORN"/>
</dbReference>
<reference evidence="2" key="1">
    <citation type="submission" date="2009-02" db="EMBL/GenBank/DDBJ databases">
        <authorList>
            <person name="Fulton L."/>
            <person name="Clifton S."/>
            <person name="Fulton B."/>
            <person name="Xu J."/>
            <person name="Minx P."/>
            <person name="Pepin K.H."/>
            <person name="Johnson M."/>
            <person name="Bhonagiri V."/>
            <person name="Nash W.E."/>
            <person name="Mardis E.R."/>
            <person name="Wilson R.K."/>
        </authorList>
    </citation>
    <scope>NUCLEOTIDE SEQUENCE [LARGE SCALE GENOMIC DNA]</scope>
    <source>
        <strain evidence="2">DSM 15053</strain>
    </source>
</reference>
<evidence type="ECO:0000313" key="2">
    <source>
        <dbReference type="EMBL" id="EEG75408.1"/>
    </source>
</evidence>
<dbReference type="PANTHER" id="PTHR43215:SF14">
    <property type="entry name" value="RADIAL SPOKE HEAD 1 HOMOLOG"/>
    <property type="match status" value="1"/>
</dbReference>
<keyword evidence="3" id="KW-1185">Reference proteome</keyword>
<dbReference type="Proteomes" id="UP000004893">
    <property type="component" value="Unassembled WGS sequence"/>
</dbReference>
<organism evidence="2 3">
    <name type="scientific">[Clostridium] hylemonae DSM 15053</name>
    <dbReference type="NCBI Taxonomy" id="553973"/>
    <lineage>
        <taxon>Bacteria</taxon>
        <taxon>Bacillati</taxon>
        <taxon>Bacillota</taxon>
        <taxon>Clostridia</taxon>
        <taxon>Lachnospirales</taxon>
        <taxon>Lachnospiraceae</taxon>
    </lineage>
</organism>
<proteinExistence type="predicted"/>
<accession>C0BXV1</accession>
<evidence type="ECO:0000256" key="1">
    <source>
        <dbReference type="ARBA" id="ARBA00022737"/>
    </source>
</evidence>
<dbReference type="HOGENOM" id="CLU_876346_0_0_9"/>
<dbReference type="Gene3D" id="2.20.110.10">
    <property type="entry name" value="Histone H3 K4-specific methyltransferase SET7/9 N-terminal domain"/>
    <property type="match status" value="1"/>
</dbReference>
<evidence type="ECO:0000313" key="3">
    <source>
        <dbReference type="Proteomes" id="UP000004893"/>
    </source>
</evidence>
<sequence length="317" mass="35207">MSKRFALLVTVIVCVASLWCVFRSFPAASAGKEQGIPVFRYNSLPLKFYRGKAEVLARSGYTAYIGQVSKGAAQGKGTLYTKEGNVRYKGGFSGNEYHGKGTLYRESGTKEYAGAFQYGVKQGKGKLYNTGEELVYTGSFRNNAIVYEQLAGIPTEEAARKYTGKQILYELDGRICAAMPEIHAVYSARSGETYADSLWMTTGVYVLAEQFVTDEGNLKTVKELKTYFGSSEYEGTTPLQFEDVAAMRQLSSSSAKKYQTEVFVETEGELSDARTVTGYSRDADGYIYTFEKEGFCYTFFTYGKNGGFGMYLIEKEE</sequence>
<dbReference type="Pfam" id="PF02493">
    <property type="entry name" value="MORN"/>
    <property type="match status" value="3"/>
</dbReference>
<comment type="caution">
    <text evidence="2">The sequence shown here is derived from an EMBL/GenBank/DDBJ whole genome shotgun (WGS) entry which is preliminary data.</text>
</comment>
<dbReference type="RefSeq" id="WP_006441971.1">
    <property type="nucleotide sequence ID" value="NZ_CP036524.1"/>
</dbReference>
<keyword evidence="1" id="KW-0677">Repeat</keyword>
<dbReference type="OrthoDB" id="86212at2"/>